<dbReference type="EMBL" id="FR695872">
    <property type="protein sequence ID" value="CBX29519.1"/>
    <property type="molecule type" value="Genomic_DNA"/>
</dbReference>
<dbReference type="AlphaFoldDB" id="E1YG25"/>
<reference evidence="1" key="1">
    <citation type="journal article" date="2011" name="Environ. Microbiol.">
        <title>Genomic insights into the metabolic potential of the polycyclic aromatic hydrocarbon degrading sulfate-reducing Deltaproteobacterium N47.</title>
        <authorList>
            <person name="Bergmann F."/>
            <person name="Selesi D."/>
            <person name="Weinmaier T."/>
            <person name="Tischler P."/>
            <person name="Rattei T."/>
            <person name="Meckenstock R.U."/>
        </authorList>
    </citation>
    <scope>NUCLEOTIDE SEQUENCE</scope>
</reference>
<evidence type="ECO:0000313" key="1">
    <source>
        <dbReference type="EMBL" id="CBX29519.1"/>
    </source>
</evidence>
<gene>
    <name evidence="1" type="ORF">N47_J05000</name>
</gene>
<accession>E1YG25</accession>
<organism evidence="1">
    <name type="scientific">uncultured Desulfobacterium sp</name>
    <dbReference type="NCBI Taxonomy" id="201089"/>
    <lineage>
        <taxon>Bacteria</taxon>
        <taxon>Pseudomonadati</taxon>
        <taxon>Thermodesulfobacteriota</taxon>
        <taxon>Desulfobacteria</taxon>
        <taxon>Desulfobacterales</taxon>
        <taxon>Desulfobacteriaceae</taxon>
        <taxon>Desulfobacterium</taxon>
        <taxon>environmental samples</taxon>
    </lineage>
</organism>
<evidence type="ECO:0008006" key="2">
    <source>
        <dbReference type="Google" id="ProtNLM"/>
    </source>
</evidence>
<proteinExistence type="predicted"/>
<name>E1YG25_9BACT</name>
<protein>
    <recommendedName>
        <fullName evidence="2">YkuD domain-containing protein</fullName>
    </recommendedName>
</protein>
<sequence length="208" mass="23477">MIMKFKLITIIVILISIPAYAGNNIKGNYIKQNRLLEEEIKLSRKADIYFVFNISEKVIYIKSRGINLKELGIQDSGRWGNSVSVNSYKVKEKSTFIKPGRETIKPGNDTKKDTFELEALELKDMPSRYTIVLFGGATVFIRPSSQGIITATANAFYSSIKFFTHPLSMVWNTLKGSPYTAFDIVLNENDARALYWSLSNNSAIIVCI</sequence>